<feature type="signal peptide" evidence="4">
    <location>
        <begin position="1"/>
        <end position="24"/>
    </location>
</feature>
<dbReference type="Pfam" id="PF21868">
    <property type="entry name" value="GbpA_D3"/>
    <property type="match status" value="1"/>
</dbReference>
<dbReference type="RefSeq" id="WP_077754733.1">
    <property type="nucleotide sequence ID" value="NZ_CP014782.1"/>
</dbReference>
<evidence type="ECO:0000256" key="2">
    <source>
        <dbReference type="ARBA" id="ARBA00022669"/>
    </source>
</evidence>
<dbReference type="AlphaFoldDB" id="A0A1S6HWI3"/>
<dbReference type="EMBL" id="CP014782">
    <property type="protein sequence ID" value="AQS39861.1"/>
    <property type="molecule type" value="Genomic_DNA"/>
</dbReference>
<reference evidence="8 9" key="1">
    <citation type="submission" date="2016-03" db="EMBL/GenBank/DDBJ databases">
        <title>Complete genome sequence of Shewanella psychrophila WP2, a deep sea bacterium isolated from west Pacific sediment.</title>
        <authorList>
            <person name="Xu G."/>
            <person name="Jian H."/>
        </authorList>
    </citation>
    <scope>NUCLEOTIDE SEQUENCE [LARGE SCALE GENOMIC DNA]</scope>
    <source>
        <strain evidence="8 9">WP2</strain>
    </source>
</reference>
<evidence type="ECO:0000259" key="5">
    <source>
        <dbReference type="Pfam" id="PF03067"/>
    </source>
</evidence>
<dbReference type="Pfam" id="PF18416">
    <property type="entry name" value="GbpA_2"/>
    <property type="match status" value="1"/>
</dbReference>
<dbReference type="KEGG" id="spsw:Sps_04778"/>
<dbReference type="InterPro" id="IPR014756">
    <property type="entry name" value="Ig_E-set"/>
</dbReference>
<feature type="domain" description="N-acetylglucosamine binding protein A" evidence="6">
    <location>
        <begin position="201"/>
        <end position="299"/>
    </location>
</feature>
<evidence type="ECO:0000256" key="3">
    <source>
        <dbReference type="ARBA" id="ARBA00022729"/>
    </source>
</evidence>
<dbReference type="InterPro" id="IPR051024">
    <property type="entry name" value="GlcNAc_Chitin_IntDeg"/>
</dbReference>
<sequence length="473" mass="52184">MTVNQNLIRLVTVSSLLASTGVMAHAYISTPGAEARGYMCQLGKNSDCGPVQYEPQSLEAPKGFPQLGPVDGKIASAAQGNFSELDEQTPLRWTKNKMEAGPMTMTWHYKAKHKNQGFEYYMTKQSWDPSKPLTRDSFDLTPFCSIAGDGQLTQDDMSHECTVPERSGYQIILGIWSVADTANAFYNVVDVTFDDATPADWSQAGTIYPSRDLKVGDAVMTRVFDEQGERDDLQTRIEITNDSQSQTNVWSYALANKINAEHTDIQAGQVNANGQFIPVYGTNQVYVKKSSNLTSVQIQIDQLVPDLEVNITGVESSYDIIDKAVNINFDAAVFGDTMVVNATLTNHAGTPLAYVHEIIEDNASHSFAMPIANAEVGHHILKIIASPKNGGEYVRENLDIMFKEPSSGEYDYSFPEGLGSYVEGTKVFQPKNNQIYQCKGFPYSGWCNIWNENASQYEPGVGSNSTDAWDQTN</sequence>
<evidence type="ECO:0000256" key="1">
    <source>
        <dbReference type="ARBA" id="ARBA00022525"/>
    </source>
</evidence>
<dbReference type="NCBIfam" id="NF009690">
    <property type="entry name" value="PRK13211.1"/>
    <property type="match status" value="1"/>
</dbReference>
<keyword evidence="1" id="KW-0964">Secreted</keyword>
<dbReference type="Pfam" id="PF03067">
    <property type="entry name" value="LPMO_10"/>
    <property type="match status" value="1"/>
</dbReference>
<name>A0A1S6HWI3_9GAMM</name>
<keyword evidence="3 4" id="KW-0732">Signal</keyword>
<protein>
    <submittedName>
        <fullName evidence="8">Uncharacterized protein</fullName>
    </submittedName>
</protein>
<evidence type="ECO:0000313" key="8">
    <source>
        <dbReference type="EMBL" id="AQS39861.1"/>
    </source>
</evidence>
<dbReference type="SUPFAM" id="SSF81296">
    <property type="entry name" value="E set domains"/>
    <property type="match status" value="1"/>
</dbReference>
<dbReference type="InterPro" id="IPR004302">
    <property type="entry name" value="Cellulose/chitin-bd_N"/>
</dbReference>
<dbReference type="Gene3D" id="2.70.50.50">
    <property type="entry name" value="chitin-binding protein cbp21"/>
    <property type="match status" value="1"/>
</dbReference>
<gene>
    <name evidence="8" type="ORF">Sps_04778</name>
</gene>
<dbReference type="PANTHER" id="PTHR34823:SF1">
    <property type="entry name" value="CHITIN-BINDING TYPE-4 DOMAIN-CONTAINING PROTEIN"/>
    <property type="match status" value="1"/>
</dbReference>
<keyword evidence="9" id="KW-1185">Reference proteome</keyword>
<dbReference type="OrthoDB" id="3675244at2"/>
<dbReference type="CDD" id="cd21177">
    <property type="entry name" value="LPMO_AA10"/>
    <property type="match status" value="1"/>
</dbReference>
<feature type="domain" description="Chitin-binding type-4" evidence="5">
    <location>
        <begin position="25"/>
        <end position="191"/>
    </location>
</feature>
<organism evidence="8 9">
    <name type="scientific">Shewanella psychrophila</name>
    <dbReference type="NCBI Taxonomy" id="225848"/>
    <lineage>
        <taxon>Bacteria</taxon>
        <taxon>Pseudomonadati</taxon>
        <taxon>Pseudomonadota</taxon>
        <taxon>Gammaproteobacteria</taxon>
        <taxon>Alteromonadales</taxon>
        <taxon>Shewanellaceae</taxon>
        <taxon>Shewanella</taxon>
    </lineage>
</organism>
<dbReference type="InterPro" id="IPR054063">
    <property type="entry name" value="GbpA_D3"/>
</dbReference>
<evidence type="ECO:0000313" key="9">
    <source>
        <dbReference type="Proteomes" id="UP000189545"/>
    </source>
</evidence>
<evidence type="ECO:0000256" key="4">
    <source>
        <dbReference type="SAM" id="SignalP"/>
    </source>
</evidence>
<feature type="domain" description="GlcNAc-binding protein A third" evidence="7">
    <location>
        <begin position="307"/>
        <end position="390"/>
    </location>
</feature>
<dbReference type="Gene3D" id="2.60.40.2550">
    <property type="match status" value="1"/>
</dbReference>
<dbReference type="Gene3D" id="3.30.70.2150">
    <property type="match status" value="1"/>
</dbReference>
<evidence type="ECO:0000259" key="7">
    <source>
        <dbReference type="Pfam" id="PF21868"/>
    </source>
</evidence>
<keyword evidence="2" id="KW-0147">Chitin-binding</keyword>
<dbReference type="STRING" id="225848.Sps_04778"/>
<dbReference type="GO" id="GO:0008061">
    <property type="term" value="F:chitin binding"/>
    <property type="evidence" value="ECO:0007669"/>
    <property type="project" value="UniProtKB-KW"/>
</dbReference>
<evidence type="ECO:0000259" key="6">
    <source>
        <dbReference type="Pfam" id="PF18416"/>
    </source>
</evidence>
<dbReference type="PANTHER" id="PTHR34823">
    <property type="entry name" value="GLCNAC-BINDING PROTEIN A"/>
    <property type="match status" value="1"/>
</dbReference>
<proteinExistence type="predicted"/>
<dbReference type="InterPro" id="IPR041029">
    <property type="entry name" value="GbpA_2"/>
</dbReference>
<feature type="chain" id="PRO_5013181810" evidence="4">
    <location>
        <begin position="25"/>
        <end position="473"/>
    </location>
</feature>
<accession>A0A1S6HWI3</accession>
<dbReference type="Proteomes" id="UP000189545">
    <property type="component" value="Chromosome"/>
</dbReference>